<evidence type="ECO:0000313" key="3">
    <source>
        <dbReference type="Proteomes" id="UP000627369"/>
    </source>
</evidence>
<feature type="compositionally biased region" description="Basic and acidic residues" evidence="1">
    <location>
        <begin position="1"/>
        <end position="11"/>
    </location>
</feature>
<sequence length="77" mass="8003">MSPNLSRDRLSDSTNGGAVVQRPGRRGDPGTHRALPGALTGGPSPGPFRARAGQRQDAATFRNASFASGSPMLTRMP</sequence>
<feature type="region of interest" description="Disordered" evidence="1">
    <location>
        <begin position="1"/>
        <end position="77"/>
    </location>
</feature>
<evidence type="ECO:0000313" key="2">
    <source>
        <dbReference type="EMBL" id="GHH71409.1"/>
    </source>
</evidence>
<evidence type="ECO:0000256" key="1">
    <source>
        <dbReference type="SAM" id="MobiDB-lite"/>
    </source>
</evidence>
<name>A0A919KSY1_9MICO</name>
<dbReference type="EMBL" id="BNAS01000002">
    <property type="protein sequence ID" value="GHH71409.1"/>
    <property type="molecule type" value="Genomic_DNA"/>
</dbReference>
<accession>A0A919KSY1</accession>
<keyword evidence="3" id="KW-1185">Reference proteome</keyword>
<dbReference type="Proteomes" id="UP000627369">
    <property type="component" value="Unassembled WGS sequence"/>
</dbReference>
<comment type="caution">
    <text evidence="2">The sequence shown here is derived from an EMBL/GenBank/DDBJ whole genome shotgun (WGS) entry which is preliminary data.</text>
</comment>
<reference evidence="2" key="1">
    <citation type="journal article" date="2014" name="Int. J. Syst. Evol. Microbiol.">
        <title>Complete genome sequence of Corynebacterium casei LMG S-19264T (=DSM 44701T), isolated from a smear-ripened cheese.</title>
        <authorList>
            <consortium name="US DOE Joint Genome Institute (JGI-PGF)"/>
            <person name="Walter F."/>
            <person name="Albersmeier A."/>
            <person name="Kalinowski J."/>
            <person name="Ruckert C."/>
        </authorList>
    </citation>
    <scope>NUCLEOTIDE SEQUENCE</scope>
    <source>
        <strain evidence="2">CGMCC 4.7398</strain>
    </source>
</reference>
<proteinExistence type="predicted"/>
<organism evidence="2 3">
    <name type="scientific">Promicromonospora soli</name>
    <dbReference type="NCBI Taxonomy" id="2035533"/>
    <lineage>
        <taxon>Bacteria</taxon>
        <taxon>Bacillati</taxon>
        <taxon>Actinomycetota</taxon>
        <taxon>Actinomycetes</taxon>
        <taxon>Micrococcales</taxon>
        <taxon>Promicromonosporaceae</taxon>
        <taxon>Promicromonospora</taxon>
    </lineage>
</organism>
<gene>
    <name evidence="2" type="ORF">GCM10017772_19780</name>
</gene>
<dbReference type="AlphaFoldDB" id="A0A919KSY1"/>
<reference evidence="2" key="2">
    <citation type="submission" date="2020-09" db="EMBL/GenBank/DDBJ databases">
        <authorList>
            <person name="Sun Q."/>
            <person name="Zhou Y."/>
        </authorList>
    </citation>
    <scope>NUCLEOTIDE SEQUENCE</scope>
    <source>
        <strain evidence="2">CGMCC 4.7398</strain>
    </source>
</reference>
<protein>
    <submittedName>
        <fullName evidence="2">Uncharacterized protein</fullName>
    </submittedName>
</protein>